<dbReference type="RefSeq" id="WP_075724119.1">
    <property type="nucleotide sequence ID" value="NZ_LTDM01000002.1"/>
</dbReference>
<feature type="binding site" evidence="4">
    <location>
        <position position="221"/>
    </location>
    <ligand>
        <name>Zn(2+)</name>
        <dbReference type="ChEBI" id="CHEBI:29105"/>
        <label>2</label>
        <note>catalytic</note>
    </ligand>
</feature>
<dbReference type="GO" id="GO:0046872">
    <property type="term" value="F:metal ion binding"/>
    <property type="evidence" value="ECO:0007669"/>
    <property type="project" value="UniProtKB-KW"/>
</dbReference>
<keyword evidence="1 4" id="KW-0479">Metal-binding</keyword>
<feature type="binding site" evidence="3">
    <location>
        <position position="224"/>
    </location>
    <ligand>
        <name>substrate</name>
    </ligand>
</feature>
<keyword evidence="1" id="KW-0482">Metalloprotease</keyword>
<organism evidence="7 8">
    <name type="scientific">Tissierella creatinophila DSM 6911</name>
    <dbReference type="NCBI Taxonomy" id="1123403"/>
    <lineage>
        <taxon>Bacteria</taxon>
        <taxon>Bacillati</taxon>
        <taxon>Bacillota</taxon>
        <taxon>Tissierellia</taxon>
        <taxon>Tissierellales</taxon>
        <taxon>Tissierellaceae</taxon>
        <taxon>Tissierella</taxon>
    </lineage>
</organism>
<gene>
    <name evidence="7" type="primary">iadA</name>
    <name evidence="7" type="ORF">TICRE_01440</name>
</gene>
<feature type="binding site" description="via carbamate group" evidence="4">
    <location>
        <position position="153"/>
    </location>
    <ligand>
        <name>Zn(2+)</name>
        <dbReference type="ChEBI" id="CHEBI:29105"/>
        <label>2</label>
        <note>catalytic</note>
    </ligand>
</feature>
<comment type="PTM">
    <text evidence="5">Carbamylation allows a single lysine to coordinate two zinc ions.</text>
</comment>
<feature type="binding site" evidence="3">
    <location>
        <begin position="66"/>
        <end position="68"/>
    </location>
    <ligand>
        <name>substrate</name>
    </ligand>
</feature>
<dbReference type="Gene3D" id="2.30.40.10">
    <property type="entry name" value="Urease, subunit C, domain 1"/>
    <property type="match status" value="1"/>
</dbReference>
<comment type="caution">
    <text evidence="7">The sequence shown here is derived from an EMBL/GenBank/DDBJ whole genome shotgun (WGS) entry which is preliminary data.</text>
</comment>
<feature type="modified residue" description="N6-carboxylysine" evidence="5">
    <location>
        <position position="153"/>
    </location>
</feature>
<feature type="domain" description="Amidohydrolase-related" evidence="6">
    <location>
        <begin position="50"/>
        <end position="366"/>
    </location>
</feature>
<dbReference type="GO" id="GO:0008237">
    <property type="term" value="F:metallopeptidase activity"/>
    <property type="evidence" value="ECO:0007669"/>
    <property type="project" value="UniProtKB-KW"/>
</dbReference>
<feature type="binding site" evidence="4">
    <location>
        <position position="276"/>
    </location>
    <ligand>
        <name>Zn(2+)</name>
        <dbReference type="ChEBI" id="CHEBI:29105"/>
        <label>1</label>
        <note>catalytic</note>
    </ligand>
</feature>
<dbReference type="SUPFAM" id="SSF51556">
    <property type="entry name" value="Metallo-dependent hydrolases"/>
    <property type="match status" value="1"/>
</dbReference>
<dbReference type="NCBIfam" id="TIGR01975">
    <property type="entry name" value="isoAsp_dipep"/>
    <property type="match status" value="1"/>
</dbReference>
<dbReference type="GO" id="GO:0016810">
    <property type="term" value="F:hydrolase activity, acting on carbon-nitrogen (but not peptide) bonds"/>
    <property type="evidence" value="ECO:0007669"/>
    <property type="project" value="InterPro"/>
</dbReference>
<feature type="binding site" evidence="3">
    <location>
        <position position="128"/>
    </location>
    <ligand>
        <name>substrate</name>
    </ligand>
</feature>
<dbReference type="EMBL" id="LTDM01000002">
    <property type="protein sequence ID" value="OLS03821.1"/>
    <property type="molecule type" value="Genomic_DNA"/>
</dbReference>
<dbReference type="PIRSF" id="PIRSF001238">
    <property type="entry name" value="IadA"/>
    <property type="match status" value="1"/>
</dbReference>
<keyword evidence="1 7" id="KW-0378">Hydrolase</keyword>
<dbReference type="Pfam" id="PF01979">
    <property type="entry name" value="Amidohydro_1"/>
    <property type="match status" value="1"/>
</dbReference>
<dbReference type="InterPro" id="IPR032466">
    <property type="entry name" value="Metal_Hydrolase"/>
</dbReference>
<sequence>MLLIKNVQVYSPEYIGEKDVLIVNEKISLIEDNIEKFSEKIKVIDGKDKILTPGLIDNHVHITGGGGEGSFKTRVPEITLSKLIEGGITTAIGLMGTDSTTRSVENLVAKAKALKEEGVSVYVHTGAYSYPSPTLTGEVKKDITFLEEIIGVKIALSDHRSSSLSEDELAHLASDARIAGMLSGKAGIVVAHMGDGEDGLGIVNRVLEKTEIPIRTIRPTHVNRKKELLMESFEYAKKGGIIDLTCGMSDELSPRKVIKQAKEKGVPLENITISSDGYGSFSDYDEYGNLLRIGVSSVKDLLLELTKMAKEENFDLQEALMFFTTNVAKALSLYPKKGIIKESSDADLLMLNKDIELVSVISKGKLMMNDSKIIVKGTYE</sequence>
<reference evidence="7 8" key="1">
    <citation type="submission" date="2016-02" db="EMBL/GenBank/DDBJ databases">
        <title>Genome sequence of Tissierella creatinophila DSM 6911.</title>
        <authorList>
            <person name="Poehlein A."/>
            <person name="Daniel R."/>
        </authorList>
    </citation>
    <scope>NUCLEOTIDE SEQUENCE [LARGE SCALE GENOMIC DNA]</scope>
    <source>
        <strain evidence="7 8">DSM 6911</strain>
    </source>
</reference>
<feature type="active site" description="Proton acceptor" evidence="2">
    <location>
        <position position="276"/>
    </location>
</feature>
<evidence type="ECO:0000256" key="5">
    <source>
        <dbReference type="PIRSR" id="PIRSR001238-50"/>
    </source>
</evidence>
<feature type="binding site" evidence="3">
    <location>
        <position position="160"/>
    </location>
    <ligand>
        <name>substrate</name>
    </ligand>
</feature>
<evidence type="ECO:0000256" key="2">
    <source>
        <dbReference type="PIRSR" id="PIRSR001238-1"/>
    </source>
</evidence>
<evidence type="ECO:0000313" key="8">
    <source>
        <dbReference type="Proteomes" id="UP000186112"/>
    </source>
</evidence>
<dbReference type="InterPro" id="IPR006680">
    <property type="entry name" value="Amidohydro-rel"/>
</dbReference>
<feature type="binding site" evidence="4">
    <location>
        <position position="192"/>
    </location>
    <ligand>
        <name>Zn(2+)</name>
        <dbReference type="ChEBI" id="CHEBI:29105"/>
        <label>2</label>
        <note>catalytic</note>
    </ligand>
</feature>
<dbReference type="PANTHER" id="PTHR11647">
    <property type="entry name" value="HYDRANTOINASE/DIHYDROPYRIMIDINASE FAMILY MEMBER"/>
    <property type="match status" value="1"/>
</dbReference>
<dbReference type="GO" id="GO:0006508">
    <property type="term" value="P:proteolysis"/>
    <property type="evidence" value="ECO:0007669"/>
    <property type="project" value="UniProtKB-KW"/>
</dbReference>
<evidence type="ECO:0000259" key="6">
    <source>
        <dbReference type="Pfam" id="PF01979"/>
    </source>
</evidence>
<dbReference type="Gene3D" id="3.20.20.140">
    <property type="entry name" value="Metal-dependent hydrolases"/>
    <property type="match status" value="1"/>
</dbReference>
<dbReference type="SUPFAM" id="SSF51338">
    <property type="entry name" value="Composite domain of metallo-dependent hydrolases"/>
    <property type="match status" value="1"/>
</dbReference>
<feature type="binding site" evidence="4">
    <location>
        <position position="61"/>
    </location>
    <ligand>
        <name>Zn(2+)</name>
        <dbReference type="ChEBI" id="CHEBI:29105"/>
        <label>1</label>
        <note>catalytic</note>
    </ligand>
</feature>
<evidence type="ECO:0000256" key="4">
    <source>
        <dbReference type="PIRSR" id="PIRSR001238-3"/>
    </source>
</evidence>
<proteinExistence type="inferred from homology"/>
<comment type="cofactor">
    <cofactor evidence="1 4">
        <name>Zn(2+)</name>
        <dbReference type="ChEBI" id="CHEBI:29105"/>
    </cofactor>
    <text evidence="1 4">Binds 2 Zn(2+) ions per subunit.</text>
</comment>
<dbReference type="PANTHER" id="PTHR11647:SF1">
    <property type="entry name" value="COLLAPSIN RESPONSE MEDIATOR PROTEIN"/>
    <property type="match status" value="1"/>
</dbReference>
<name>A0A1U7M965_TISCR</name>
<dbReference type="AlphaFoldDB" id="A0A1U7M965"/>
<feature type="binding site" description="via carbamate group" evidence="4">
    <location>
        <position position="153"/>
    </location>
    <ligand>
        <name>Zn(2+)</name>
        <dbReference type="ChEBI" id="CHEBI:29105"/>
        <label>1</label>
        <note>catalytic</note>
    </ligand>
</feature>
<dbReference type="EC" id="3.4.19.-" evidence="1"/>
<dbReference type="InterPro" id="IPR050378">
    <property type="entry name" value="Metallo-dep_Hydrolases_sf"/>
</dbReference>
<dbReference type="GO" id="GO:0005737">
    <property type="term" value="C:cytoplasm"/>
    <property type="evidence" value="ECO:0007669"/>
    <property type="project" value="UniProtKB-SubCell"/>
</dbReference>
<accession>A0A1U7M965</accession>
<comment type="PTM">
    <text evidence="1">Carboxylation allows a single lysine to coordinate two zinc ions.</text>
</comment>
<dbReference type="GO" id="GO:0008798">
    <property type="term" value="F:beta-aspartyl-peptidase activity"/>
    <property type="evidence" value="ECO:0007669"/>
    <property type="project" value="InterPro"/>
</dbReference>
<keyword evidence="8" id="KW-1185">Reference proteome</keyword>
<protein>
    <recommendedName>
        <fullName evidence="1">Isoaspartyl dipeptidase</fullName>
        <ecNumber evidence="1">3.4.19.-</ecNumber>
    </recommendedName>
</protein>
<feature type="binding site" evidence="4">
    <location>
        <position position="59"/>
    </location>
    <ligand>
        <name>Zn(2+)</name>
        <dbReference type="ChEBI" id="CHEBI:29105"/>
        <label>1</label>
        <note>catalytic</note>
    </ligand>
</feature>
<feature type="binding site" evidence="3">
    <location>
        <position position="280"/>
    </location>
    <ligand>
        <name>substrate</name>
    </ligand>
</feature>
<dbReference type="OrthoDB" id="9775607at2"/>
<dbReference type="InterPro" id="IPR011059">
    <property type="entry name" value="Metal-dep_hydrolase_composite"/>
</dbReference>
<evidence type="ECO:0000256" key="1">
    <source>
        <dbReference type="PIRNR" id="PIRNR001238"/>
    </source>
</evidence>
<dbReference type="Proteomes" id="UP000186112">
    <property type="component" value="Unassembled WGS sequence"/>
</dbReference>
<comment type="similarity">
    <text evidence="1">Belongs to the peptidase M38 family.</text>
</comment>
<keyword evidence="1 4" id="KW-0862">Zinc</keyword>
<evidence type="ECO:0000313" key="7">
    <source>
        <dbReference type="EMBL" id="OLS03821.1"/>
    </source>
</evidence>
<comment type="function">
    <text evidence="1">Catalyzes the hydrolytic cleavage of a subset of L-isoaspartyl (L-beta-aspartyl) dipeptides. Used to degrade proteins damaged by L-isoaspartyl residues formation.</text>
</comment>
<dbReference type="InterPro" id="IPR010229">
    <property type="entry name" value="Pept_M38_dipep"/>
</dbReference>
<feature type="binding site" evidence="3">
    <location>
        <position position="97"/>
    </location>
    <ligand>
        <name>substrate</name>
    </ligand>
</feature>
<keyword evidence="1" id="KW-0645">Protease</keyword>
<comment type="subcellular location">
    <subcellularLocation>
        <location evidence="1">Cytoplasm</location>
    </subcellularLocation>
</comment>
<evidence type="ECO:0000256" key="3">
    <source>
        <dbReference type="PIRSR" id="PIRSR001238-2"/>
    </source>
</evidence>